<comment type="caution">
    <text evidence="1">The sequence shown here is derived from an EMBL/GenBank/DDBJ whole genome shotgun (WGS) entry which is preliminary data.</text>
</comment>
<organism evidence="1 2">
    <name type="scientific">Victivallis lenta</name>
    <dbReference type="NCBI Taxonomy" id="2606640"/>
    <lineage>
        <taxon>Bacteria</taxon>
        <taxon>Pseudomonadati</taxon>
        <taxon>Lentisphaerota</taxon>
        <taxon>Lentisphaeria</taxon>
        <taxon>Victivallales</taxon>
        <taxon>Victivallaceae</taxon>
        <taxon>Victivallis</taxon>
    </lineage>
</organism>
<dbReference type="EMBL" id="VUNS01000009">
    <property type="protein sequence ID" value="MST97389.1"/>
    <property type="molecule type" value="Genomic_DNA"/>
</dbReference>
<keyword evidence="2" id="KW-1185">Reference proteome</keyword>
<dbReference type="AlphaFoldDB" id="A0A844G4V2"/>
<evidence type="ECO:0000313" key="1">
    <source>
        <dbReference type="EMBL" id="MST97389.1"/>
    </source>
</evidence>
<proteinExistence type="predicted"/>
<reference evidence="1 2" key="1">
    <citation type="submission" date="2019-08" db="EMBL/GenBank/DDBJ databases">
        <title>In-depth cultivation of the pig gut microbiome towards novel bacterial diversity and tailored functional studies.</title>
        <authorList>
            <person name="Wylensek D."/>
            <person name="Hitch T.C.A."/>
            <person name="Clavel T."/>
        </authorList>
    </citation>
    <scope>NUCLEOTIDE SEQUENCE [LARGE SCALE GENOMIC DNA]</scope>
    <source>
        <strain evidence="1 2">BBE-744-WT-12</strain>
    </source>
</reference>
<sequence length="218" mass="26028">MTNAELNTFLDLEWNCAAFTPEKISVSAPLSPKQWARIISRHPELQEFCSFAEFTPADWVVVLEKQLPFAWRCSCWKDFTPHQWQRLLRHQPTLLHYCEIPDHPAVRSGLLASDWPLEKEIDTSDFTLGDWFWTVKHNPSTWFQCPCREQFTKPMWWSLLYSSADLLPDCPCLDQFSDEDWRRLNIVPKLKDRIRNCEQFRKLIDLTKYPFRNSKFNE</sequence>
<protein>
    <submittedName>
        <fullName evidence="1">Uncharacterized protein</fullName>
    </submittedName>
</protein>
<dbReference type="RefSeq" id="WP_154418304.1">
    <property type="nucleotide sequence ID" value="NZ_VUNS01000009.1"/>
</dbReference>
<gene>
    <name evidence="1" type="ORF">FYJ85_10085</name>
</gene>
<dbReference type="Proteomes" id="UP000435649">
    <property type="component" value="Unassembled WGS sequence"/>
</dbReference>
<evidence type="ECO:0000313" key="2">
    <source>
        <dbReference type="Proteomes" id="UP000435649"/>
    </source>
</evidence>
<name>A0A844G4V2_9BACT</name>
<accession>A0A844G4V2</accession>